<gene>
    <name evidence="6" type="primary">fliS</name>
    <name evidence="6" type="ORF">C7Y44_16480</name>
</gene>
<proteinExistence type="inferred from homology"/>
<evidence type="ECO:0000256" key="4">
    <source>
        <dbReference type="ARBA" id="ARBA00022795"/>
    </source>
</evidence>
<keyword evidence="6" id="KW-0966">Cell projection</keyword>
<evidence type="ECO:0000313" key="6">
    <source>
        <dbReference type="EMBL" id="TQR44134.1"/>
    </source>
</evidence>
<dbReference type="InterPro" id="IPR003713">
    <property type="entry name" value="FliS"/>
</dbReference>
<evidence type="ECO:0000313" key="7">
    <source>
        <dbReference type="Proteomes" id="UP000316208"/>
    </source>
</evidence>
<keyword evidence="6" id="KW-0969">Cilium</keyword>
<reference evidence="6 7" key="1">
    <citation type="submission" date="2018-03" db="EMBL/GenBank/DDBJ databases">
        <title>Aerobic endospore-forming bacteria genome sequencing and assembly.</title>
        <authorList>
            <person name="Cavalcante D.A."/>
            <person name="Driks A."/>
            <person name="Putonti C."/>
            <person name="De-Souza M.T."/>
        </authorList>
    </citation>
    <scope>NUCLEOTIDE SEQUENCE [LARGE SCALE GENOMIC DNA]</scope>
    <source>
        <strain evidence="6 7">SDF0028</strain>
    </source>
</reference>
<comment type="similarity">
    <text evidence="2">Belongs to the FliS family.</text>
</comment>
<name>A0ABY3ANS0_PAEPP</name>
<dbReference type="EMBL" id="SADY01000005">
    <property type="protein sequence ID" value="TQR44134.1"/>
    <property type="molecule type" value="Genomic_DNA"/>
</dbReference>
<comment type="subcellular location">
    <subcellularLocation>
        <location evidence="1">Cytoplasm</location>
        <location evidence="1">Cytosol</location>
    </subcellularLocation>
</comment>
<dbReference type="PANTHER" id="PTHR34773:SF1">
    <property type="entry name" value="FLAGELLAR SECRETION CHAPERONE FLIS"/>
    <property type="match status" value="1"/>
</dbReference>
<dbReference type="PANTHER" id="PTHR34773">
    <property type="entry name" value="FLAGELLAR SECRETION CHAPERONE FLIS"/>
    <property type="match status" value="1"/>
</dbReference>
<evidence type="ECO:0000256" key="5">
    <source>
        <dbReference type="ARBA" id="ARBA00023186"/>
    </source>
</evidence>
<keyword evidence="7" id="KW-1185">Reference proteome</keyword>
<sequence length="118" mass="14029">MNRYYQTQIMTATPEELTLMLYNGCIRFLKQTEASMNNKNFSEKSTFISKALDILDELQVTLDMKYEISSQLSSLYEYFKERLTYASIHMNTDVLREVITMMEELRDTWQEAIKLVKQ</sequence>
<evidence type="ECO:0000256" key="2">
    <source>
        <dbReference type="ARBA" id="ARBA00008787"/>
    </source>
</evidence>
<keyword evidence="3" id="KW-0963">Cytoplasm</keyword>
<keyword evidence="4" id="KW-1005">Bacterial flagellum biogenesis</keyword>
<keyword evidence="6" id="KW-0282">Flagellum</keyword>
<dbReference type="InterPro" id="IPR036584">
    <property type="entry name" value="FliS_sf"/>
</dbReference>
<dbReference type="Gene3D" id="1.20.120.340">
    <property type="entry name" value="Flagellar protein FliS"/>
    <property type="match status" value="1"/>
</dbReference>
<dbReference type="Proteomes" id="UP000316208">
    <property type="component" value="Unassembled WGS sequence"/>
</dbReference>
<organism evidence="6 7">
    <name type="scientific">Paenibacillus popilliae</name>
    <name type="common">Bacillus popilliae</name>
    <dbReference type="NCBI Taxonomy" id="78057"/>
    <lineage>
        <taxon>Bacteria</taxon>
        <taxon>Bacillati</taxon>
        <taxon>Bacillota</taxon>
        <taxon>Bacilli</taxon>
        <taxon>Bacillales</taxon>
        <taxon>Paenibacillaceae</taxon>
        <taxon>Paenibacillus</taxon>
    </lineage>
</organism>
<dbReference type="PIRSF" id="PIRSF039090">
    <property type="entry name" value="Flis"/>
    <property type="match status" value="1"/>
</dbReference>
<evidence type="ECO:0000256" key="1">
    <source>
        <dbReference type="ARBA" id="ARBA00004514"/>
    </source>
</evidence>
<evidence type="ECO:0000256" key="3">
    <source>
        <dbReference type="ARBA" id="ARBA00022490"/>
    </source>
</evidence>
<keyword evidence="5" id="KW-0143">Chaperone</keyword>
<comment type="caution">
    <text evidence="6">The sequence shown here is derived from an EMBL/GenBank/DDBJ whole genome shotgun (WGS) entry which is preliminary data.</text>
</comment>
<accession>A0ABY3ANS0</accession>
<dbReference type="Pfam" id="PF02561">
    <property type="entry name" value="FliS"/>
    <property type="match status" value="1"/>
</dbReference>
<dbReference type="NCBIfam" id="TIGR00208">
    <property type="entry name" value="fliS"/>
    <property type="match status" value="1"/>
</dbReference>
<dbReference type="CDD" id="cd16098">
    <property type="entry name" value="FliS"/>
    <property type="match status" value="1"/>
</dbReference>
<dbReference type="SUPFAM" id="SSF101116">
    <property type="entry name" value="Flagellar export chaperone FliS"/>
    <property type="match status" value="1"/>
</dbReference>
<protein>
    <submittedName>
        <fullName evidence="6">Flagellar export chaperone FliS</fullName>
    </submittedName>
</protein>